<dbReference type="Gene3D" id="3.40.50.300">
    <property type="entry name" value="P-loop containing nucleotide triphosphate hydrolases"/>
    <property type="match status" value="1"/>
</dbReference>
<name>A0ABQ9FZM3_9NEOP</name>
<keyword evidence="3" id="KW-1185">Reference proteome</keyword>
<dbReference type="Proteomes" id="UP001159363">
    <property type="component" value="Chromosome 16"/>
</dbReference>
<dbReference type="InterPro" id="IPR045076">
    <property type="entry name" value="MutS"/>
</dbReference>
<dbReference type="PANTHER" id="PTHR11361">
    <property type="entry name" value="DNA MISMATCH REPAIR PROTEIN MUTS FAMILY MEMBER"/>
    <property type="match status" value="1"/>
</dbReference>
<evidence type="ECO:0000313" key="3">
    <source>
        <dbReference type="Proteomes" id="UP001159363"/>
    </source>
</evidence>
<sequence>MVRVTMLQACMVENESDNPSEEMVTFLYKFVGGACPKSYGFNAARLAGIPASIIQLGHEKSLELERQGLGRKLFQELCRPDVPDITEALGRLCGLA</sequence>
<reference evidence="2 3" key="1">
    <citation type="submission" date="2023-02" db="EMBL/GenBank/DDBJ databases">
        <title>LHISI_Scaffold_Assembly.</title>
        <authorList>
            <person name="Stuart O.P."/>
            <person name="Cleave R."/>
            <person name="Magrath M.J.L."/>
            <person name="Mikheyev A.S."/>
        </authorList>
    </citation>
    <scope>NUCLEOTIDE SEQUENCE [LARGE SCALE GENOMIC DNA]</scope>
    <source>
        <strain evidence="2">Daus_M_001</strain>
        <tissue evidence="2">Leg muscle</tissue>
    </source>
</reference>
<comment type="similarity">
    <text evidence="1">Belongs to the DNA mismatch repair MutS family.</text>
</comment>
<comment type="caution">
    <text evidence="2">The sequence shown here is derived from an EMBL/GenBank/DDBJ whole genome shotgun (WGS) entry which is preliminary data.</text>
</comment>
<evidence type="ECO:0008006" key="4">
    <source>
        <dbReference type="Google" id="ProtNLM"/>
    </source>
</evidence>
<proteinExistence type="inferred from homology"/>
<accession>A0ABQ9FZM3</accession>
<protein>
    <recommendedName>
        <fullName evidence="4">DNA mismatch repair proteins mutS family domain-containing protein</fullName>
    </recommendedName>
</protein>
<dbReference type="PANTHER" id="PTHR11361:SF148">
    <property type="entry name" value="DNA MISMATCH REPAIR PROTEIN MSH6"/>
    <property type="match status" value="1"/>
</dbReference>
<dbReference type="EMBL" id="JARBHB010000017">
    <property type="protein sequence ID" value="KAJ8865690.1"/>
    <property type="molecule type" value="Genomic_DNA"/>
</dbReference>
<gene>
    <name evidence="2" type="ORF">PR048_033210</name>
</gene>
<dbReference type="InterPro" id="IPR027417">
    <property type="entry name" value="P-loop_NTPase"/>
</dbReference>
<evidence type="ECO:0000256" key="1">
    <source>
        <dbReference type="ARBA" id="ARBA00006271"/>
    </source>
</evidence>
<organism evidence="2 3">
    <name type="scientific">Dryococelus australis</name>
    <dbReference type="NCBI Taxonomy" id="614101"/>
    <lineage>
        <taxon>Eukaryota</taxon>
        <taxon>Metazoa</taxon>
        <taxon>Ecdysozoa</taxon>
        <taxon>Arthropoda</taxon>
        <taxon>Hexapoda</taxon>
        <taxon>Insecta</taxon>
        <taxon>Pterygota</taxon>
        <taxon>Neoptera</taxon>
        <taxon>Polyneoptera</taxon>
        <taxon>Phasmatodea</taxon>
        <taxon>Verophasmatodea</taxon>
        <taxon>Anareolatae</taxon>
        <taxon>Phasmatidae</taxon>
        <taxon>Eurycanthinae</taxon>
        <taxon>Dryococelus</taxon>
    </lineage>
</organism>
<evidence type="ECO:0000313" key="2">
    <source>
        <dbReference type="EMBL" id="KAJ8865690.1"/>
    </source>
</evidence>